<proteinExistence type="predicted"/>
<dbReference type="SUPFAM" id="SSF46689">
    <property type="entry name" value="Homeodomain-like"/>
    <property type="match status" value="1"/>
</dbReference>
<protein>
    <submittedName>
        <fullName evidence="1">TetR family transcriptional regulator</fullName>
    </submittedName>
</protein>
<reference evidence="2" key="1">
    <citation type="journal article" date="2019" name="Int. J. Syst. Evol. Microbiol.">
        <title>The Global Catalogue of Microorganisms (GCM) 10K type strain sequencing project: providing services to taxonomists for standard genome sequencing and annotation.</title>
        <authorList>
            <consortium name="The Broad Institute Genomics Platform"/>
            <consortium name="The Broad Institute Genome Sequencing Center for Infectious Disease"/>
            <person name="Wu L."/>
            <person name="Ma J."/>
        </authorList>
    </citation>
    <scope>NUCLEOTIDE SEQUENCE [LARGE SCALE GENOMIC DNA]</scope>
    <source>
        <strain evidence="2">CGMCC 1.1927</strain>
    </source>
</reference>
<dbReference type="Gene3D" id="1.10.10.60">
    <property type="entry name" value="Homeodomain-like"/>
    <property type="match status" value="1"/>
</dbReference>
<comment type="caution">
    <text evidence="1">The sequence shown here is derived from an EMBL/GenBank/DDBJ whole genome shotgun (WGS) entry which is preliminary data.</text>
</comment>
<dbReference type="Gene3D" id="1.10.357.10">
    <property type="entry name" value="Tetracycline Repressor, domain 2"/>
    <property type="match status" value="1"/>
</dbReference>
<gene>
    <name evidence="1" type="ORF">GCM10011577_35540</name>
</gene>
<dbReference type="RefSeq" id="WP_188813155.1">
    <property type="nucleotide sequence ID" value="NZ_BAAAWV010000001.1"/>
</dbReference>
<accession>A0ABQ1Y019</accession>
<evidence type="ECO:0000313" key="2">
    <source>
        <dbReference type="Proteomes" id="UP000596938"/>
    </source>
</evidence>
<dbReference type="EMBL" id="BMKU01000014">
    <property type="protein sequence ID" value="GGH07901.1"/>
    <property type="molecule type" value="Genomic_DNA"/>
</dbReference>
<organism evidence="1 2">
    <name type="scientific">Pseudarthrobacter polychromogenes</name>
    <dbReference type="NCBI Taxonomy" id="1676"/>
    <lineage>
        <taxon>Bacteria</taxon>
        <taxon>Bacillati</taxon>
        <taxon>Actinomycetota</taxon>
        <taxon>Actinomycetes</taxon>
        <taxon>Micrococcales</taxon>
        <taxon>Micrococcaceae</taxon>
        <taxon>Pseudarthrobacter</taxon>
    </lineage>
</organism>
<dbReference type="Proteomes" id="UP000596938">
    <property type="component" value="Unassembled WGS sequence"/>
</dbReference>
<dbReference type="SUPFAM" id="SSF48498">
    <property type="entry name" value="Tetracyclin repressor-like, C-terminal domain"/>
    <property type="match status" value="1"/>
</dbReference>
<sequence>MTIQTESISSSKGRKRGGPLRINQSMIVKAARAMDPATLTMQAVADELGVDRKALNYHVTDREGLLRLLAADVFESSFTEGFSAHFEAAGVTADTDWKTAIRVWAGTVRDSMVSTNVVSNYFRLNSDNLAVFEPAELVLQHMIRAGFDLPTAGRGLAFVTHFAMAVGRDIIMEQQLGEHPQAPEVRRLIEKAEDAGGYEAFRALIALEINGPQDIGAQFDFEVDIFIAGMERQLLTR</sequence>
<dbReference type="InterPro" id="IPR009057">
    <property type="entry name" value="Homeodomain-like_sf"/>
</dbReference>
<dbReference type="InterPro" id="IPR036271">
    <property type="entry name" value="Tet_transcr_reg_TetR-rel_C_sf"/>
</dbReference>
<keyword evidence="2" id="KW-1185">Reference proteome</keyword>
<name>A0ABQ1Y019_9MICC</name>
<evidence type="ECO:0000313" key="1">
    <source>
        <dbReference type="EMBL" id="GGH07901.1"/>
    </source>
</evidence>